<organism evidence="1">
    <name type="scientific">hydrothermal vent metagenome</name>
    <dbReference type="NCBI Taxonomy" id="652676"/>
    <lineage>
        <taxon>unclassified sequences</taxon>
        <taxon>metagenomes</taxon>
        <taxon>ecological metagenomes</taxon>
    </lineage>
</organism>
<gene>
    <name evidence="1" type="ORF">MNBD_GAMMA07-2246</name>
</gene>
<name>A0A3B0WV21_9ZZZZ</name>
<dbReference type="Gene3D" id="2.60.120.380">
    <property type="match status" value="1"/>
</dbReference>
<proteinExistence type="predicted"/>
<accession>A0A3B0WV21</accession>
<sequence length="235" mass="25274">MNNNINKKTLSACIALLTCTFSGISSAAYINETLGINDSFADAQFISDTYFTNKFDADIDRATSRFNRRNISQTSLHTSILGTGDISASTDYFSFQATNGVLSLDIDNAIGSGGSFDSWIELYDSSFNLIASNDDAILDTGSNFSFRGNNFNSFSYDSFIEYQVDVDGLFYAVVGGNSNSSGVPFGSNYTLHIANGAAASIITPPPSFVPLPASVWLLLSGLVGLTSISRRRKQK</sequence>
<reference evidence="1" key="1">
    <citation type="submission" date="2018-06" db="EMBL/GenBank/DDBJ databases">
        <authorList>
            <person name="Zhirakovskaya E."/>
        </authorList>
    </citation>
    <scope>NUCLEOTIDE SEQUENCE</scope>
</reference>
<protein>
    <recommendedName>
        <fullName evidence="2">Peptidase C-terminal archaeal/bacterial domain-containing protein</fullName>
    </recommendedName>
</protein>
<dbReference type="EMBL" id="UOFF01000075">
    <property type="protein sequence ID" value="VAW55002.1"/>
    <property type="molecule type" value="Genomic_DNA"/>
</dbReference>
<evidence type="ECO:0000313" key="1">
    <source>
        <dbReference type="EMBL" id="VAW55002.1"/>
    </source>
</evidence>
<dbReference type="InterPro" id="IPR022472">
    <property type="entry name" value="VPLPA-CTERM"/>
</dbReference>
<dbReference type="AlphaFoldDB" id="A0A3B0WV21"/>
<evidence type="ECO:0008006" key="2">
    <source>
        <dbReference type="Google" id="ProtNLM"/>
    </source>
</evidence>
<dbReference type="NCBIfam" id="TIGR03370">
    <property type="entry name" value="VPLPA-CTERM"/>
    <property type="match status" value="1"/>
</dbReference>